<keyword evidence="2" id="KW-1133">Transmembrane helix</keyword>
<feature type="domain" description="AAA+ ATPase" evidence="3">
    <location>
        <begin position="435"/>
        <end position="564"/>
    </location>
</feature>
<dbReference type="SUPFAM" id="SSF52540">
    <property type="entry name" value="P-loop containing nucleoside triphosphate hydrolases"/>
    <property type="match status" value="2"/>
</dbReference>
<dbReference type="Gene3D" id="3.40.50.300">
    <property type="entry name" value="P-loop containing nucleotide triphosphate hydrolases"/>
    <property type="match status" value="2"/>
</dbReference>
<name>A0A1N6HZG6_9BURK</name>
<evidence type="ECO:0000313" key="4">
    <source>
        <dbReference type="EMBL" id="SIO25224.1"/>
    </source>
</evidence>
<feature type="transmembrane region" description="Helical" evidence="2">
    <location>
        <begin position="63"/>
        <end position="81"/>
    </location>
</feature>
<keyword evidence="1" id="KW-0067">ATP-binding</keyword>
<dbReference type="InterPro" id="IPR050168">
    <property type="entry name" value="AAA_ATPase_domain"/>
</dbReference>
<accession>A0A1N6HZG6</accession>
<evidence type="ECO:0000259" key="3">
    <source>
        <dbReference type="SMART" id="SM00382"/>
    </source>
</evidence>
<keyword evidence="1" id="KW-0547">Nucleotide-binding</keyword>
<reference evidence="4 5" key="1">
    <citation type="submission" date="2016-11" db="EMBL/GenBank/DDBJ databases">
        <authorList>
            <person name="Jaros S."/>
            <person name="Januszkiewicz K."/>
            <person name="Wedrychowicz H."/>
        </authorList>
    </citation>
    <scope>NUCLEOTIDE SEQUENCE [LARGE SCALE GENOMIC DNA]</scope>
    <source>
        <strain evidence="4 5">GAS86</strain>
    </source>
</reference>
<dbReference type="Proteomes" id="UP000184693">
    <property type="component" value="Unassembled WGS sequence"/>
</dbReference>
<dbReference type="Pfam" id="PF00004">
    <property type="entry name" value="AAA"/>
    <property type="match status" value="2"/>
</dbReference>
<feature type="domain" description="AAA+ ATPase" evidence="3">
    <location>
        <begin position="178"/>
        <end position="314"/>
    </location>
</feature>
<dbReference type="Gene3D" id="1.10.8.60">
    <property type="match status" value="2"/>
</dbReference>
<evidence type="ECO:0000256" key="2">
    <source>
        <dbReference type="SAM" id="Phobius"/>
    </source>
</evidence>
<dbReference type="EMBL" id="FSRM01000001">
    <property type="protein sequence ID" value="SIO25224.1"/>
    <property type="molecule type" value="Genomic_DNA"/>
</dbReference>
<comment type="similarity">
    <text evidence="1">Belongs to the AAA ATPase family.</text>
</comment>
<proteinExistence type="inferred from homology"/>
<dbReference type="InterPro" id="IPR027417">
    <property type="entry name" value="P-loop_NTPase"/>
</dbReference>
<organism evidence="4 5">
    <name type="scientific">Paraburkholderia phenazinium</name>
    <dbReference type="NCBI Taxonomy" id="60549"/>
    <lineage>
        <taxon>Bacteria</taxon>
        <taxon>Pseudomonadati</taxon>
        <taxon>Pseudomonadota</taxon>
        <taxon>Betaproteobacteria</taxon>
        <taxon>Burkholderiales</taxon>
        <taxon>Burkholderiaceae</taxon>
        <taxon>Paraburkholderia</taxon>
    </lineage>
</organism>
<keyword evidence="2" id="KW-0472">Membrane</keyword>
<dbReference type="AlphaFoldDB" id="A0A1N6HZG6"/>
<dbReference type="PANTHER" id="PTHR23077">
    <property type="entry name" value="AAA-FAMILY ATPASE"/>
    <property type="match status" value="1"/>
</dbReference>
<protein>
    <submittedName>
        <fullName evidence="4">Transitional endoplasmic reticulum ATPase</fullName>
    </submittedName>
</protein>
<sequence>MNGFNHPACFVLRWVFVGLFMVTTMHSFTAGHQMSADSCRELLGLTLIAAASVWVQDRHSSRWTLAAFLILSAGMTCLEIASGGFNRTGAAIWTIAAVAMMIRRHWRYGRPGSDRIAANTGAAPQTLRDPVQERHPAYSFDDSVRQPRYRFGDLIGMAETKMRLLAAAESIIHGGRDKRNGILLFGKPGNGKTLFAEALAGELRVPFMAITYGDLASKWINETPQKIDAMFRVARRIGVCVLFLDEVDSILPVRDEGSSHSMDIHMVNVMLTNITSLHGTRVVLVAASNFIDRLDRAAIREGRFDFKIEVPVPDMEARVAILRRSIGESLGFSAVDPVVVESLAERWDGFSASRLASVGGQLAEMRRDGRFGTGTVTFDLGMQAMRLLQGRKGRLPVGVKSIEEIIMPAESRDVLRDMAYQMQQVHNLEKMGGSLPPGVIFFGPPGTGKTEAAMAIAQASGWGFLSTTGARLIGKPGAWGDLVREASDIRPAIVFIDEADPVLLERRYSNVEVLTNEILTSLSGAQGKVRDVMYIAATNHYDRLDKAALRGGRFEEKIRFDVPAREDMRAYASRKLADMTRNRYTVASGVLDRCVMVLDGRSIGDADAVITNAVNIAAVRAMRGSVAQLRVSDVSFAARAVFVENVDISATS</sequence>
<dbReference type="InterPro" id="IPR003959">
    <property type="entry name" value="ATPase_AAA_core"/>
</dbReference>
<dbReference type="GO" id="GO:0016887">
    <property type="term" value="F:ATP hydrolysis activity"/>
    <property type="evidence" value="ECO:0007669"/>
    <property type="project" value="InterPro"/>
</dbReference>
<evidence type="ECO:0000313" key="5">
    <source>
        <dbReference type="Proteomes" id="UP000184693"/>
    </source>
</evidence>
<evidence type="ECO:0000256" key="1">
    <source>
        <dbReference type="RuleBase" id="RU003651"/>
    </source>
</evidence>
<dbReference type="GO" id="GO:0005524">
    <property type="term" value="F:ATP binding"/>
    <property type="evidence" value="ECO:0007669"/>
    <property type="project" value="UniProtKB-KW"/>
</dbReference>
<gene>
    <name evidence="4" type="ORF">SAMN05444168_3806</name>
</gene>
<feature type="transmembrane region" description="Helical" evidence="2">
    <location>
        <begin position="12"/>
        <end position="30"/>
    </location>
</feature>
<dbReference type="RefSeq" id="WP_074265621.1">
    <property type="nucleotide sequence ID" value="NZ_FSRM01000001.1"/>
</dbReference>
<dbReference type="PROSITE" id="PS00674">
    <property type="entry name" value="AAA"/>
    <property type="match status" value="1"/>
</dbReference>
<dbReference type="OrthoDB" id="9802352at2"/>
<dbReference type="CDD" id="cd19481">
    <property type="entry name" value="RecA-like_protease"/>
    <property type="match status" value="2"/>
</dbReference>
<dbReference type="InterPro" id="IPR003593">
    <property type="entry name" value="AAA+_ATPase"/>
</dbReference>
<dbReference type="InterPro" id="IPR003960">
    <property type="entry name" value="ATPase_AAA_CS"/>
</dbReference>
<keyword evidence="2" id="KW-0812">Transmembrane</keyword>
<dbReference type="SMART" id="SM00382">
    <property type="entry name" value="AAA"/>
    <property type="match status" value="2"/>
</dbReference>